<dbReference type="STRING" id="1423775.FD03_GL001387"/>
<dbReference type="RefSeq" id="WP_056979796.1">
    <property type="nucleotide sequence ID" value="NZ_AZDZ01000019.1"/>
</dbReference>
<name>A0A0R1KF26_9LACO</name>
<dbReference type="OrthoDB" id="9816564at2"/>
<evidence type="ECO:0000313" key="1">
    <source>
        <dbReference type="EMBL" id="KRK79025.1"/>
    </source>
</evidence>
<dbReference type="Gene3D" id="3.40.50.1000">
    <property type="entry name" value="HAD superfamily/HAD-like"/>
    <property type="match status" value="1"/>
</dbReference>
<protein>
    <submittedName>
        <fullName evidence="1">Uncharacterized protein</fullName>
    </submittedName>
</protein>
<dbReference type="InterPro" id="IPR036412">
    <property type="entry name" value="HAD-like_sf"/>
</dbReference>
<gene>
    <name evidence="1" type="ORF">FD03_GL001387</name>
</gene>
<dbReference type="PATRIC" id="fig|1423775.4.peg.1417"/>
<proteinExistence type="predicted"/>
<dbReference type="SUPFAM" id="SSF56784">
    <property type="entry name" value="HAD-like"/>
    <property type="match status" value="1"/>
</dbReference>
<reference evidence="1 2" key="1">
    <citation type="journal article" date="2015" name="Genome Announc.">
        <title>Expanding the biotechnology potential of lactobacilli through comparative genomics of 213 strains and associated genera.</title>
        <authorList>
            <person name="Sun Z."/>
            <person name="Harris H.M."/>
            <person name="McCann A."/>
            <person name="Guo C."/>
            <person name="Argimon S."/>
            <person name="Zhang W."/>
            <person name="Yang X."/>
            <person name="Jeffery I.B."/>
            <person name="Cooney J.C."/>
            <person name="Kagawa T.F."/>
            <person name="Liu W."/>
            <person name="Song Y."/>
            <person name="Salvetti E."/>
            <person name="Wrobel A."/>
            <person name="Rasinkangas P."/>
            <person name="Parkhill J."/>
            <person name="Rea M.C."/>
            <person name="O'Sullivan O."/>
            <person name="Ritari J."/>
            <person name="Douillard F.P."/>
            <person name="Paul Ross R."/>
            <person name="Yang R."/>
            <person name="Briner A.E."/>
            <person name="Felis G.E."/>
            <person name="de Vos W.M."/>
            <person name="Barrangou R."/>
            <person name="Klaenhammer T.R."/>
            <person name="Caufield P.W."/>
            <person name="Cui Y."/>
            <person name="Zhang H."/>
            <person name="O'Toole P.W."/>
        </authorList>
    </citation>
    <scope>NUCLEOTIDE SEQUENCE [LARGE SCALE GENOMIC DNA]</scope>
    <source>
        <strain evidence="1 2">DSM 19682</strain>
    </source>
</reference>
<dbReference type="AlphaFoldDB" id="A0A0R1KF26"/>
<comment type="caution">
    <text evidence="1">The sequence shown here is derived from an EMBL/GenBank/DDBJ whole genome shotgun (WGS) entry which is preliminary data.</text>
</comment>
<organism evidence="1 2">
    <name type="scientific">Companilactobacillus nodensis DSM 19682 = JCM 14932 = NBRC 107160</name>
    <dbReference type="NCBI Taxonomy" id="1423775"/>
    <lineage>
        <taxon>Bacteria</taxon>
        <taxon>Bacillati</taxon>
        <taxon>Bacillota</taxon>
        <taxon>Bacilli</taxon>
        <taxon>Lactobacillales</taxon>
        <taxon>Lactobacillaceae</taxon>
        <taxon>Companilactobacillus</taxon>
    </lineage>
</organism>
<dbReference type="InterPro" id="IPR023214">
    <property type="entry name" value="HAD_sf"/>
</dbReference>
<sequence>MLKECVHNQIDNYSTVNNYKEMYKIIEKYKYVSFDIFDTLVKRDVPKPSDIFNIVGSRTGISDFKNKRVKAEEMARQSTNGNEVNLDDIYSELSYIPNHEIVKKVECQVEIEECVINKDIIDFFNYCVKHKNVLIITDMYLPRHTIESILSNNQIYGYDELIISNEENSVKSNGGLFEKILSNHGIDYRSIIHIGNSMRADYIGAKKAHIKSIKIPTYKNRSKESFKYMFSNQVNHDYLMSFINNHIDSKSSYYNFGYQCFGPLLYGFIDWLRDDLKKSKFDQVLFMARDGYIMKKVYDQVSDKSDIKARYFEASRRSLRVPTYDYSMDYSDMLNVLTVPNLTNPTQILDSWGLDPEKYSKKLLLYGFELTTNLKRETLINNTKFKEFFKSIKDDIFVNSANELETLEKYLKKFNFNKKTAIVDIGWGGSMQNSLIKTLDKMNITNNIYGYYIGLTSKSLDNLKKNKLNAKGYAFDAMNNASDDLERPFVGLFETLFLEQAGSVKKYIRNDNRIEVERYQYEYINNGKEVERVKSIQAGALKFNFDFYNSCTAIFIGHDRETMFSNLYRVGVIPSLYDVSLFGKFDFFNNGTKVFLANPKSILYYLFHLKVLRTDLYNSQWKVGFLKQLLKFKMDYKKIFDMLRKVTN</sequence>
<dbReference type="Proteomes" id="UP000051248">
    <property type="component" value="Unassembled WGS sequence"/>
</dbReference>
<dbReference type="EMBL" id="AZDZ01000019">
    <property type="protein sequence ID" value="KRK79025.1"/>
    <property type="molecule type" value="Genomic_DNA"/>
</dbReference>
<evidence type="ECO:0000313" key="2">
    <source>
        <dbReference type="Proteomes" id="UP000051248"/>
    </source>
</evidence>
<dbReference type="Gene3D" id="1.10.150.400">
    <property type="match status" value="1"/>
</dbReference>
<accession>A0A0R1KF26</accession>
<keyword evidence="2" id="KW-1185">Reference proteome</keyword>
<dbReference type="eggNOG" id="COG5610">
    <property type="taxonomic scope" value="Bacteria"/>
</dbReference>